<dbReference type="InterPro" id="IPR016047">
    <property type="entry name" value="M23ase_b-sheet_dom"/>
</dbReference>
<dbReference type="PROSITE" id="PS51257">
    <property type="entry name" value="PROKAR_LIPOPROTEIN"/>
    <property type="match status" value="1"/>
</dbReference>
<evidence type="ECO:0000256" key="1">
    <source>
        <dbReference type="SAM" id="MobiDB-lite"/>
    </source>
</evidence>
<dbReference type="CDD" id="cd12797">
    <property type="entry name" value="M23_peptidase"/>
    <property type="match status" value="1"/>
</dbReference>
<proteinExistence type="predicted"/>
<gene>
    <name evidence="4" type="ORF">HF577_11590</name>
</gene>
<accession>A0ABX1RES3</accession>
<feature type="domain" description="M23ase beta-sheet core" evidence="3">
    <location>
        <begin position="256"/>
        <end position="351"/>
    </location>
</feature>
<feature type="signal peptide" evidence="2">
    <location>
        <begin position="1"/>
        <end position="26"/>
    </location>
</feature>
<sequence length="414" mass="43157">MAPSRRGTAVAGLLAAGAMVITGCVAAPEPAEPGVIPTTSPISGETRTTTTATALTPLLVTARGPVVPFTGSDGKVIVTYELALENTTPLTLTPTKVEVLAPSGAVLQTLDQAQAAAALAQPTKRGGVQQLTEAQTATLYVTLEFGARPDVPDRLDNRITVSAPGLPAGTATAGPVPVTVSPFPPPVLGPPLEPGTRYVAADSCCDSPRHRRAPLPIDNRVWLAQRFAVDWEQLDDRNRTVTGENPADPADYTIYGKRTIAAADGTVVHVENGLPDQKPGALPATTSPAQADGNSVVIDIGGGLHMLYAHMQNGSIVVNEGQRVTRGEQLGLVGNSGNTSAPHLHFHVMDGPSPLTSEGVPYTIDSFATTGEITSTAAFDELENTTRPLPVRPLPGDGRHRDQMPLDRVLVTFS</sequence>
<organism evidence="4 5">
    <name type="scientific">Pseudonocardia xinjiangensis</name>
    <dbReference type="NCBI Taxonomy" id="75289"/>
    <lineage>
        <taxon>Bacteria</taxon>
        <taxon>Bacillati</taxon>
        <taxon>Actinomycetota</taxon>
        <taxon>Actinomycetes</taxon>
        <taxon>Pseudonocardiales</taxon>
        <taxon>Pseudonocardiaceae</taxon>
        <taxon>Pseudonocardia</taxon>
    </lineage>
</organism>
<reference evidence="4 5" key="1">
    <citation type="submission" date="2020-04" db="EMBL/GenBank/DDBJ databases">
        <authorList>
            <person name="Klaysubun C."/>
            <person name="Duangmal K."/>
            <person name="Lipun K."/>
        </authorList>
    </citation>
    <scope>NUCLEOTIDE SEQUENCE [LARGE SCALE GENOMIC DNA]</scope>
    <source>
        <strain evidence="4 5">JCM 11839</strain>
    </source>
</reference>
<dbReference type="PANTHER" id="PTHR21666">
    <property type="entry name" value="PEPTIDASE-RELATED"/>
    <property type="match status" value="1"/>
</dbReference>
<dbReference type="Gene3D" id="2.70.70.10">
    <property type="entry name" value="Glucose Permease (Domain IIA)"/>
    <property type="match status" value="1"/>
</dbReference>
<keyword evidence="5" id="KW-1185">Reference proteome</keyword>
<feature type="chain" id="PRO_5046246572" evidence="2">
    <location>
        <begin position="27"/>
        <end position="414"/>
    </location>
</feature>
<dbReference type="InterPro" id="IPR011055">
    <property type="entry name" value="Dup_hybrid_motif"/>
</dbReference>
<dbReference type="InterPro" id="IPR050570">
    <property type="entry name" value="Cell_wall_metabolism_enzyme"/>
</dbReference>
<dbReference type="PANTHER" id="PTHR21666:SF270">
    <property type="entry name" value="MUREIN HYDROLASE ACTIVATOR ENVC"/>
    <property type="match status" value="1"/>
</dbReference>
<evidence type="ECO:0000313" key="5">
    <source>
        <dbReference type="Proteomes" id="UP001296706"/>
    </source>
</evidence>
<dbReference type="EMBL" id="JAAXKY010000029">
    <property type="protein sequence ID" value="NMH77723.1"/>
    <property type="molecule type" value="Genomic_DNA"/>
</dbReference>
<dbReference type="SUPFAM" id="SSF51261">
    <property type="entry name" value="Duplicated hybrid motif"/>
    <property type="match status" value="1"/>
</dbReference>
<dbReference type="Proteomes" id="UP001296706">
    <property type="component" value="Unassembled WGS sequence"/>
</dbReference>
<evidence type="ECO:0000256" key="2">
    <source>
        <dbReference type="SAM" id="SignalP"/>
    </source>
</evidence>
<dbReference type="RefSeq" id="WP_169395800.1">
    <property type="nucleotide sequence ID" value="NZ_BAAAJH010000007.1"/>
</dbReference>
<name>A0ABX1RES3_9PSEU</name>
<feature type="region of interest" description="Disordered" evidence="1">
    <location>
        <begin position="386"/>
        <end position="406"/>
    </location>
</feature>
<dbReference type="Pfam" id="PF01551">
    <property type="entry name" value="Peptidase_M23"/>
    <property type="match status" value="1"/>
</dbReference>
<protein>
    <submittedName>
        <fullName evidence="4">M23 family metallopeptidase</fullName>
    </submittedName>
</protein>
<comment type="caution">
    <text evidence="4">The sequence shown here is derived from an EMBL/GenBank/DDBJ whole genome shotgun (WGS) entry which is preliminary data.</text>
</comment>
<keyword evidence="2" id="KW-0732">Signal</keyword>
<evidence type="ECO:0000259" key="3">
    <source>
        <dbReference type="Pfam" id="PF01551"/>
    </source>
</evidence>
<evidence type="ECO:0000313" key="4">
    <source>
        <dbReference type="EMBL" id="NMH77723.1"/>
    </source>
</evidence>